<keyword evidence="2" id="KW-0482">Metalloprotease</keyword>
<dbReference type="GO" id="GO:0006508">
    <property type="term" value="P:proteolysis"/>
    <property type="evidence" value="ECO:0007669"/>
    <property type="project" value="UniProtKB-KW"/>
</dbReference>
<dbReference type="PROSITE" id="PS51365">
    <property type="entry name" value="RENAL_DIPEPTIDASE_2"/>
    <property type="match status" value="1"/>
</dbReference>
<dbReference type="Proteomes" id="UP000800036">
    <property type="component" value="Unassembled WGS sequence"/>
</dbReference>
<dbReference type="PANTHER" id="PTHR10443:SF12">
    <property type="entry name" value="DIPEPTIDASE"/>
    <property type="match status" value="1"/>
</dbReference>
<protein>
    <recommendedName>
        <fullName evidence="2">Dipeptidase</fullName>
        <ecNumber evidence="2">3.4.13.19</ecNumber>
    </recommendedName>
</protein>
<keyword evidence="5" id="KW-1185">Reference proteome</keyword>
<comment type="catalytic activity">
    <reaction evidence="2">
        <text>an L-aminoacyl-L-amino acid + H2O = 2 an L-alpha-amino acid</text>
        <dbReference type="Rhea" id="RHEA:48940"/>
        <dbReference type="ChEBI" id="CHEBI:15377"/>
        <dbReference type="ChEBI" id="CHEBI:59869"/>
        <dbReference type="ChEBI" id="CHEBI:77460"/>
        <dbReference type="EC" id="3.4.13.19"/>
    </reaction>
</comment>
<dbReference type="EC" id="3.4.13.19" evidence="2"/>
<dbReference type="InterPro" id="IPR008257">
    <property type="entry name" value="Pept_M19"/>
</dbReference>
<dbReference type="CDD" id="cd01301">
    <property type="entry name" value="rDP_like"/>
    <property type="match status" value="1"/>
</dbReference>
<dbReference type="AlphaFoldDB" id="A0A6A5VMX2"/>
<keyword evidence="2" id="KW-0862">Zinc</keyword>
<evidence type="ECO:0000313" key="5">
    <source>
        <dbReference type="Proteomes" id="UP000800036"/>
    </source>
</evidence>
<evidence type="ECO:0000256" key="3">
    <source>
        <dbReference type="SAM" id="MobiDB-lite"/>
    </source>
</evidence>
<evidence type="ECO:0000256" key="2">
    <source>
        <dbReference type="RuleBase" id="RU341113"/>
    </source>
</evidence>
<dbReference type="Gene3D" id="3.20.20.140">
    <property type="entry name" value="Metal-dependent hydrolases"/>
    <property type="match status" value="1"/>
</dbReference>
<dbReference type="GO" id="GO:0046872">
    <property type="term" value="F:metal ion binding"/>
    <property type="evidence" value="ECO:0007669"/>
    <property type="project" value="UniProtKB-UniRule"/>
</dbReference>
<keyword evidence="2" id="KW-0645">Protease</keyword>
<comment type="cofactor">
    <cofactor evidence="2">
        <name>Zn(2+)</name>
        <dbReference type="ChEBI" id="CHEBI:29105"/>
    </cofactor>
</comment>
<accession>A0A6A5VMX2</accession>
<gene>
    <name evidence="4" type="ORF">BU23DRAFT_647857</name>
</gene>
<keyword evidence="1 2" id="KW-0224">Dipeptidase</keyword>
<sequence>MADLLTQSSLEVAHSILDRVPLIDGHNDWPHLIRGYYDNRLDARFDRDRDLDGHVDIKRLRSGQYGGLFMSAYVDCPIHEESFRDEDYILSMRDTLQQIDLIYRLVNLYADDLYIARSSSDVTNVFSASKIAIIISIEGLHQIGNSKSVLRNYHRLGVRCATLAHSQHNMYADSERGKPMHNGLSQEGELILREMNRIMIMIDLSHALHEVMHQVLDLSVAPVVFTHSSCFALVASSRNVPDDVLDKLKLNCGIVMIRLIPQLTHKDTSRAHINHVVDHIIHVGDRIGFNHVGIGSDYDGMEKGVIEAEEAGKLPQLVACMISRSISIENVEKIIGNNVLRVMSEVEAVAERLLTEQAQEYNIQQLWNKDFRDWVRNEYPSAEQDTDTVRSTSLERHNQLPSISASEYKC</sequence>
<keyword evidence="2" id="KW-0378">Hydrolase</keyword>
<dbReference type="OrthoDB" id="445695at2759"/>
<keyword evidence="2" id="KW-0479">Metal-binding</keyword>
<dbReference type="PANTHER" id="PTHR10443">
    <property type="entry name" value="MICROSOMAL DIPEPTIDASE"/>
    <property type="match status" value="1"/>
</dbReference>
<dbReference type="InterPro" id="IPR032466">
    <property type="entry name" value="Metal_Hydrolase"/>
</dbReference>
<organism evidence="4 5">
    <name type="scientific">Bimuria novae-zelandiae CBS 107.79</name>
    <dbReference type="NCBI Taxonomy" id="1447943"/>
    <lineage>
        <taxon>Eukaryota</taxon>
        <taxon>Fungi</taxon>
        <taxon>Dikarya</taxon>
        <taxon>Ascomycota</taxon>
        <taxon>Pezizomycotina</taxon>
        <taxon>Dothideomycetes</taxon>
        <taxon>Pleosporomycetidae</taxon>
        <taxon>Pleosporales</taxon>
        <taxon>Massarineae</taxon>
        <taxon>Didymosphaeriaceae</taxon>
        <taxon>Bimuria</taxon>
    </lineage>
</organism>
<comment type="similarity">
    <text evidence="2">Belongs to the metallo-dependent hydrolases superfamily. Peptidase M19 family.</text>
</comment>
<dbReference type="GO" id="GO:0070573">
    <property type="term" value="F:metallodipeptidase activity"/>
    <property type="evidence" value="ECO:0007669"/>
    <property type="project" value="InterPro"/>
</dbReference>
<name>A0A6A5VMX2_9PLEO</name>
<dbReference type="EMBL" id="ML976659">
    <property type="protein sequence ID" value="KAF1979063.1"/>
    <property type="molecule type" value="Genomic_DNA"/>
</dbReference>
<reference evidence="4" key="1">
    <citation type="journal article" date="2020" name="Stud. Mycol.">
        <title>101 Dothideomycetes genomes: a test case for predicting lifestyles and emergence of pathogens.</title>
        <authorList>
            <person name="Haridas S."/>
            <person name="Albert R."/>
            <person name="Binder M."/>
            <person name="Bloem J."/>
            <person name="Labutti K."/>
            <person name="Salamov A."/>
            <person name="Andreopoulos B."/>
            <person name="Baker S."/>
            <person name="Barry K."/>
            <person name="Bills G."/>
            <person name="Bluhm B."/>
            <person name="Cannon C."/>
            <person name="Castanera R."/>
            <person name="Culley D."/>
            <person name="Daum C."/>
            <person name="Ezra D."/>
            <person name="Gonzalez J."/>
            <person name="Henrissat B."/>
            <person name="Kuo A."/>
            <person name="Liang C."/>
            <person name="Lipzen A."/>
            <person name="Lutzoni F."/>
            <person name="Magnuson J."/>
            <person name="Mondo S."/>
            <person name="Nolan M."/>
            <person name="Ohm R."/>
            <person name="Pangilinan J."/>
            <person name="Park H.-J."/>
            <person name="Ramirez L."/>
            <person name="Alfaro M."/>
            <person name="Sun H."/>
            <person name="Tritt A."/>
            <person name="Yoshinaga Y."/>
            <person name="Zwiers L.-H."/>
            <person name="Turgeon B."/>
            <person name="Goodwin S."/>
            <person name="Spatafora J."/>
            <person name="Crous P."/>
            <person name="Grigoriev I."/>
        </authorList>
    </citation>
    <scope>NUCLEOTIDE SEQUENCE</scope>
    <source>
        <strain evidence="4">CBS 107.79</strain>
    </source>
</reference>
<proteinExistence type="inferred from homology"/>
<evidence type="ECO:0000313" key="4">
    <source>
        <dbReference type="EMBL" id="KAF1979063.1"/>
    </source>
</evidence>
<dbReference type="Pfam" id="PF01244">
    <property type="entry name" value="Peptidase_M19"/>
    <property type="match status" value="1"/>
</dbReference>
<feature type="compositionally biased region" description="Polar residues" evidence="3">
    <location>
        <begin position="399"/>
        <end position="410"/>
    </location>
</feature>
<feature type="region of interest" description="Disordered" evidence="3">
    <location>
        <begin position="382"/>
        <end position="410"/>
    </location>
</feature>
<evidence type="ECO:0000256" key="1">
    <source>
        <dbReference type="ARBA" id="ARBA00022997"/>
    </source>
</evidence>
<dbReference type="SUPFAM" id="SSF51556">
    <property type="entry name" value="Metallo-dependent hydrolases"/>
    <property type="match status" value="1"/>
</dbReference>